<evidence type="ECO:0000313" key="1">
    <source>
        <dbReference type="EMBL" id="ODV73352.1"/>
    </source>
</evidence>
<dbReference type="RefSeq" id="XP_020070391.1">
    <property type="nucleotide sequence ID" value="XM_020218016.1"/>
</dbReference>
<dbReference type="Proteomes" id="UP000094389">
    <property type="component" value="Unassembled WGS sequence"/>
</dbReference>
<dbReference type="EMBL" id="KV453931">
    <property type="protein sequence ID" value="ODV73352.1"/>
    <property type="molecule type" value="Genomic_DNA"/>
</dbReference>
<organism evidence="1 2">
    <name type="scientific">Cyberlindnera jadinii (strain ATCC 18201 / CBS 1600 / BCRC 20928 / JCM 3617 / NBRC 0987 / NRRL Y-1542)</name>
    <name type="common">Torula yeast</name>
    <name type="synonym">Candida utilis</name>
    <dbReference type="NCBI Taxonomy" id="983966"/>
    <lineage>
        <taxon>Eukaryota</taxon>
        <taxon>Fungi</taxon>
        <taxon>Dikarya</taxon>
        <taxon>Ascomycota</taxon>
        <taxon>Saccharomycotina</taxon>
        <taxon>Saccharomycetes</taxon>
        <taxon>Phaffomycetales</taxon>
        <taxon>Phaffomycetaceae</taxon>
        <taxon>Cyberlindnera</taxon>
    </lineage>
</organism>
<keyword evidence="2" id="KW-1185">Reference proteome</keyword>
<gene>
    <name evidence="1" type="ORF">CYBJADRAFT_92461</name>
</gene>
<reference evidence="1 2" key="1">
    <citation type="journal article" date="2016" name="Proc. Natl. Acad. Sci. U.S.A.">
        <title>Comparative genomics of biotechnologically important yeasts.</title>
        <authorList>
            <person name="Riley R."/>
            <person name="Haridas S."/>
            <person name="Wolfe K.H."/>
            <person name="Lopes M.R."/>
            <person name="Hittinger C.T."/>
            <person name="Goeker M."/>
            <person name="Salamov A.A."/>
            <person name="Wisecaver J.H."/>
            <person name="Long T.M."/>
            <person name="Calvey C.H."/>
            <person name="Aerts A.L."/>
            <person name="Barry K.W."/>
            <person name="Choi C."/>
            <person name="Clum A."/>
            <person name="Coughlan A.Y."/>
            <person name="Deshpande S."/>
            <person name="Douglass A.P."/>
            <person name="Hanson S.J."/>
            <person name="Klenk H.-P."/>
            <person name="LaButti K.M."/>
            <person name="Lapidus A."/>
            <person name="Lindquist E.A."/>
            <person name="Lipzen A.M."/>
            <person name="Meier-Kolthoff J.P."/>
            <person name="Ohm R.A."/>
            <person name="Otillar R.P."/>
            <person name="Pangilinan J.L."/>
            <person name="Peng Y."/>
            <person name="Rokas A."/>
            <person name="Rosa C.A."/>
            <person name="Scheuner C."/>
            <person name="Sibirny A.A."/>
            <person name="Slot J.C."/>
            <person name="Stielow J.B."/>
            <person name="Sun H."/>
            <person name="Kurtzman C.P."/>
            <person name="Blackwell M."/>
            <person name="Grigoriev I.V."/>
            <person name="Jeffries T.W."/>
        </authorList>
    </citation>
    <scope>NUCLEOTIDE SEQUENCE [LARGE SCALE GENOMIC DNA]</scope>
    <source>
        <strain evidence="2">ATCC 18201 / CBS 1600 / BCRC 20928 / JCM 3617 / NBRC 0987 / NRRL Y-1542</strain>
    </source>
</reference>
<evidence type="ECO:0000313" key="2">
    <source>
        <dbReference type="Proteomes" id="UP000094389"/>
    </source>
</evidence>
<dbReference type="AlphaFoldDB" id="A0A1E4S1K6"/>
<protein>
    <submittedName>
        <fullName evidence="1">Uncharacterized protein</fullName>
    </submittedName>
</protein>
<accession>A0A1E4S1K6</accession>
<sequence>MTSLCVCGFLCGQEPFSRAGGSLRCPFWEICAQFPVGLFSFACLASVSFGVTSWCCVYHVCGAMLYRVGGYGQRIVPYSRRYWAHVYYVNIALERRVFVHILSTGLLLLDTLFCCN</sequence>
<dbReference type="GeneID" id="30992412"/>
<proteinExistence type="predicted"/>
<name>A0A1E4S1K6_CYBJN</name>